<dbReference type="SUPFAM" id="SSF54292">
    <property type="entry name" value="2Fe-2S ferredoxin-like"/>
    <property type="match status" value="1"/>
</dbReference>
<feature type="domain" description="2Fe-2S ferredoxin-type" evidence="7">
    <location>
        <begin position="1"/>
        <end position="83"/>
    </location>
</feature>
<dbReference type="InterPro" id="IPR036683">
    <property type="entry name" value="CO_DH_flav_C_dom_sf"/>
</dbReference>
<dbReference type="GO" id="GO:0004854">
    <property type="term" value="F:xanthine dehydrogenase activity"/>
    <property type="evidence" value="ECO:0007669"/>
    <property type="project" value="UniProtKB-EC"/>
</dbReference>
<dbReference type="PROSITE" id="PS51085">
    <property type="entry name" value="2FE2S_FER_2"/>
    <property type="match status" value="1"/>
</dbReference>
<keyword evidence="4 9" id="KW-0560">Oxidoreductase</keyword>
<dbReference type="InterPro" id="IPR012675">
    <property type="entry name" value="Beta-grasp_dom_sf"/>
</dbReference>
<dbReference type="PROSITE" id="PS00197">
    <property type="entry name" value="2FE2S_FER_1"/>
    <property type="match status" value="1"/>
</dbReference>
<evidence type="ECO:0000256" key="4">
    <source>
        <dbReference type="ARBA" id="ARBA00023002"/>
    </source>
</evidence>
<dbReference type="PANTHER" id="PTHR42659">
    <property type="entry name" value="XANTHINE DEHYDROGENASE SUBUNIT C-RELATED"/>
    <property type="match status" value="1"/>
</dbReference>
<keyword evidence="10" id="KW-1185">Reference proteome</keyword>
<dbReference type="InterPro" id="IPR002888">
    <property type="entry name" value="2Fe-2S-bd"/>
</dbReference>
<evidence type="ECO:0000259" key="8">
    <source>
        <dbReference type="PROSITE" id="PS51387"/>
    </source>
</evidence>
<dbReference type="Gene3D" id="1.10.150.120">
    <property type="entry name" value="[2Fe-2S]-binding domain"/>
    <property type="match status" value="1"/>
</dbReference>
<dbReference type="InterPro" id="IPR016169">
    <property type="entry name" value="FAD-bd_PCMH_sub2"/>
</dbReference>
<dbReference type="Gene3D" id="3.30.43.10">
    <property type="entry name" value="Uridine Diphospho-n-acetylenolpyruvylglucosamine Reductase, domain 2"/>
    <property type="match status" value="1"/>
</dbReference>
<dbReference type="Gene3D" id="3.30.390.50">
    <property type="entry name" value="CO dehydrogenase flavoprotein, C-terminal domain"/>
    <property type="match status" value="1"/>
</dbReference>
<dbReference type="Gene3D" id="3.10.20.30">
    <property type="match status" value="1"/>
</dbReference>
<dbReference type="InterPro" id="IPR036884">
    <property type="entry name" value="2Fe-2S-bd_dom_sf"/>
</dbReference>
<evidence type="ECO:0000256" key="5">
    <source>
        <dbReference type="ARBA" id="ARBA00023004"/>
    </source>
</evidence>
<dbReference type="PIRSF" id="PIRSF036557">
    <property type="entry name" value="XdhA_RC"/>
    <property type="match status" value="1"/>
</dbReference>
<dbReference type="Proteomes" id="UP000582643">
    <property type="component" value="Unassembled WGS sequence"/>
</dbReference>
<organism evidence="9 10">
    <name type="scientific">Streptomyces nymphaeiformis</name>
    <dbReference type="NCBI Taxonomy" id="2663842"/>
    <lineage>
        <taxon>Bacteria</taxon>
        <taxon>Bacillati</taxon>
        <taxon>Actinomycetota</taxon>
        <taxon>Actinomycetes</taxon>
        <taxon>Kitasatosporales</taxon>
        <taxon>Streptomycetaceae</taxon>
        <taxon>Streptomyces</taxon>
    </lineage>
</organism>
<dbReference type="PANTHER" id="PTHR42659:SF2">
    <property type="entry name" value="XANTHINE DEHYDROGENASE SUBUNIT C-RELATED"/>
    <property type="match status" value="1"/>
</dbReference>
<feature type="region of interest" description="Disordered" evidence="6">
    <location>
        <begin position="133"/>
        <end position="161"/>
    </location>
</feature>
<dbReference type="GO" id="GO:0046872">
    <property type="term" value="F:metal ion binding"/>
    <property type="evidence" value="ECO:0007669"/>
    <property type="project" value="UniProtKB-KW"/>
</dbReference>
<dbReference type="InterPro" id="IPR005107">
    <property type="entry name" value="CO_DH_flav_C"/>
</dbReference>
<dbReference type="SUPFAM" id="SSF56176">
    <property type="entry name" value="FAD-binding/transporter-associated domain-like"/>
    <property type="match status" value="1"/>
</dbReference>
<dbReference type="Pfam" id="PF00941">
    <property type="entry name" value="FAD_binding_5"/>
    <property type="match status" value="1"/>
</dbReference>
<dbReference type="InterPro" id="IPR012175">
    <property type="entry name" value="Xanth_DH_ssu_bac"/>
</dbReference>
<keyword evidence="2" id="KW-0479">Metal-binding</keyword>
<dbReference type="GO" id="GO:0051537">
    <property type="term" value="F:2 iron, 2 sulfur cluster binding"/>
    <property type="evidence" value="ECO:0007669"/>
    <property type="project" value="InterPro"/>
</dbReference>
<dbReference type="SUPFAM" id="SSF55447">
    <property type="entry name" value="CO dehydrogenase flavoprotein C-terminal domain-like"/>
    <property type="match status" value="1"/>
</dbReference>
<sequence length="495" mass="52317">MITVNGKEAPISPAPAHTTVLDFLRERGLTGTKEGCAEGECGACSVLVARPGVDKPTDWVAVNACLVPVAALDGQEVVTSEGLATPGEPGTPDALHPVQREMAARGGSQCGYCTPGFVCSMAAEYYRPDRCPHPTSGTETETEADSGTGTGTDSEHGPNGFDLHALSGNLCRCTGYRPIRDAAFAVGAPTEDDPLAQRREQAPPAPVATAYVQDDSVFLRRSSLAETLRLLRERPDAVVVAGSTDWGVEVNIRSRRAGCVVAVDRLPELRELRVESDVIEIGAALTLTEIERRLDGRVPLLAELFPQFASRLIRNGATLGGNLGTGSPIGDSPPALLALDASVVLADADGEREVPLSDYFTGYRQSVRRPGELIRAVRVPLPLAPVAAFHKIAKRRFDDISSVAVAFALDVEDGIVRTARIGLGGVAATPIRALATEAALEGRPWTAETVEAVAPVLRDEGTPMDDHRASAAYRSAMLGQSLLKLYARTTEAVSS</sequence>
<dbReference type="CDD" id="cd00207">
    <property type="entry name" value="fer2"/>
    <property type="match status" value="1"/>
</dbReference>
<dbReference type="InterPro" id="IPR016167">
    <property type="entry name" value="FAD-bd_PCMH_sub1"/>
</dbReference>
<dbReference type="InterPro" id="IPR016166">
    <property type="entry name" value="FAD-bd_PCMH"/>
</dbReference>
<evidence type="ECO:0000256" key="1">
    <source>
        <dbReference type="ARBA" id="ARBA00022630"/>
    </source>
</evidence>
<keyword evidence="3" id="KW-0274">FAD</keyword>
<protein>
    <submittedName>
        <fullName evidence="9">Xanthine dehydrogenase small subunit</fullName>
        <ecNumber evidence="9">1.17.1.4</ecNumber>
    </submittedName>
</protein>
<evidence type="ECO:0000259" key="7">
    <source>
        <dbReference type="PROSITE" id="PS51085"/>
    </source>
</evidence>
<dbReference type="RefSeq" id="WP_184930329.1">
    <property type="nucleotide sequence ID" value="NZ_JACHJY010000002.1"/>
</dbReference>
<dbReference type="InterPro" id="IPR051312">
    <property type="entry name" value="Diverse_Substr_Oxidored"/>
</dbReference>
<keyword evidence="1" id="KW-0285">Flavoprotein</keyword>
<dbReference type="InterPro" id="IPR001041">
    <property type="entry name" value="2Fe-2S_ferredoxin-type"/>
</dbReference>
<proteinExistence type="predicted"/>
<dbReference type="InterPro" id="IPR002346">
    <property type="entry name" value="Mopterin_DH_FAD-bd"/>
</dbReference>
<gene>
    <name evidence="9" type="ORF">GGE06_001517</name>
</gene>
<evidence type="ECO:0000313" key="10">
    <source>
        <dbReference type="Proteomes" id="UP000582643"/>
    </source>
</evidence>
<dbReference type="Pfam" id="PF00111">
    <property type="entry name" value="Fer2"/>
    <property type="match status" value="1"/>
</dbReference>
<dbReference type="InterPro" id="IPR036010">
    <property type="entry name" value="2Fe-2S_ferredoxin-like_sf"/>
</dbReference>
<dbReference type="InterPro" id="IPR006058">
    <property type="entry name" value="2Fe2S_fd_BS"/>
</dbReference>
<dbReference type="SUPFAM" id="SSF47741">
    <property type="entry name" value="CO dehydrogenase ISP C-domain like"/>
    <property type="match status" value="1"/>
</dbReference>
<dbReference type="Pfam" id="PF01799">
    <property type="entry name" value="Fer2_2"/>
    <property type="match status" value="1"/>
</dbReference>
<evidence type="ECO:0000256" key="3">
    <source>
        <dbReference type="ARBA" id="ARBA00022827"/>
    </source>
</evidence>
<dbReference type="PROSITE" id="PS51387">
    <property type="entry name" value="FAD_PCMH"/>
    <property type="match status" value="1"/>
</dbReference>
<dbReference type="AlphaFoldDB" id="A0A7W7TWE4"/>
<evidence type="ECO:0000313" key="9">
    <source>
        <dbReference type="EMBL" id="MBB4980609.1"/>
    </source>
</evidence>
<dbReference type="Gene3D" id="3.30.465.10">
    <property type="match status" value="1"/>
</dbReference>
<dbReference type="SMART" id="SM01092">
    <property type="entry name" value="CO_deh_flav_C"/>
    <property type="match status" value="1"/>
</dbReference>
<accession>A0A7W7TWE4</accession>
<dbReference type="Pfam" id="PF03450">
    <property type="entry name" value="CO_deh_flav_C"/>
    <property type="match status" value="1"/>
</dbReference>
<dbReference type="EC" id="1.17.1.4" evidence="9"/>
<keyword evidence="5" id="KW-0408">Iron</keyword>
<dbReference type="InterPro" id="IPR036318">
    <property type="entry name" value="FAD-bd_PCMH-like_sf"/>
</dbReference>
<feature type="domain" description="FAD-binding PCMH-type" evidence="8">
    <location>
        <begin position="210"/>
        <end position="384"/>
    </location>
</feature>
<dbReference type="EMBL" id="JACHJY010000002">
    <property type="protein sequence ID" value="MBB4980609.1"/>
    <property type="molecule type" value="Genomic_DNA"/>
</dbReference>
<name>A0A7W7TWE4_9ACTN</name>
<comment type="caution">
    <text evidence="9">The sequence shown here is derived from an EMBL/GenBank/DDBJ whole genome shotgun (WGS) entry which is preliminary data.</text>
</comment>
<evidence type="ECO:0000256" key="2">
    <source>
        <dbReference type="ARBA" id="ARBA00022723"/>
    </source>
</evidence>
<dbReference type="GO" id="GO:0071949">
    <property type="term" value="F:FAD binding"/>
    <property type="evidence" value="ECO:0007669"/>
    <property type="project" value="InterPro"/>
</dbReference>
<evidence type="ECO:0000256" key="6">
    <source>
        <dbReference type="SAM" id="MobiDB-lite"/>
    </source>
</evidence>
<reference evidence="9 10" key="1">
    <citation type="submission" date="2020-08" db="EMBL/GenBank/DDBJ databases">
        <title>Genomic Encyclopedia of Type Strains, Phase III (KMG-III): the genomes of soil and plant-associated and newly described type strains.</title>
        <authorList>
            <person name="Whitman W."/>
        </authorList>
    </citation>
    <scope>NUCLEOTIDE SEQUENCE [LARGE SCALE GENOMIC DNA]</scope>
    <source>
        <strain evidence="9 10">SFB5A</strain>
    </source>
</reference>